<keyword evidence="2" id="KW-1185">Reference proteome</keyword>
<sequence length="44" mass="4906">MSRGKGISFSEIGLMLGIEETTIANKIERPERKLLGFKRDNLVG</sequence>
<evidence type="ECO:0000313" key="1">
    <source>
        <dbReference type="EMBL" id="SHF37343.1"/>
    </source>
</evidence>
<evidence type="ECO:0000313" key="2">
    <source>
        <dbReference type="Proteomes" id="UP000184476"/>
    </source>
</evidence>
<organism evidence="1 2">
    <name type="scientific">Seinonella peptonophila</name>
    <dbReference type="NCBI Taxonomy" id="112248"/>
    <lineage>
        <taxon>Bacteria</taxon>
        <taxon>Bacillati</taxon>
        <taxon>Bacillota</taxon>
        <taxon>Bacilli</taxon>
        <taxon>Bacillales</taxon>
        <taxon>Thermoactinomycetaceae</taxon>
        <taxon>Seinonella</taxon>
    </lineage>
</organism>
<accession>A0A1M5B4C2</accession>
<name>A0A1M5B4C2_9BACL</name>
<dbReference type="Proteomes" id="UP000184476">
    <property type="component" value="Unassembled WGS sequence"/>
</dbReference>
<proteinExistence type="predicted"/>
<gene>
    <name evidence="1" type="ORF">SAMN05444392_11820</name>
</gene>
<protein>
    <recommendedName>
        <fullName evidence="3">Helix-turn-helix domain-containing protein</fullName>
    </recommendedName>
</protein>
<evidence type="ECO:0008006" key="3">
    <source>
        <dbReference type="Google" id="ProtNLM"/>
    </source>
</evidence>
<dbReference type="AlphaFoldDB" id="A0A1M5B4C2"/>
<reference evidence="1 2" key="1">
    <citation type="submission" date="2016-11" db="EMBL/GenBank/DDBJ databases">
        <authorList>
            <person name="Jaros S."/>
            <person name="Januszkiewicz K."/>
            <person name="Wedrychowicz H."/>
        </authorList>
    </citation>
    <scope>NUCLEOTIDE SEQUENCE [LARGE SCALE GENOMIC DNA]</scope>
    <source>
        <strain evidence="1 2">DSM 44666</strain>
    </source>
</reference>
<dbReference type="EMBL" id="FQVL01000018">
    <property type="protein sequence ID" value="SHF37343.1"/>
    <property type="molecule type" value="Genomic_DNA"/>
</dbReference>